<dbReference type="OrthoDB" id="6113633at2759"/>
<dbReference type="Gene3D" id="3.30.160.60">
    <property type="entry name" value="Classic Zinc Finger"/>
    <property type="match status" value="1"/>
</dbReference>
<accession>A0A6J8D8C6</accession>
<dbReference type="InterPro" id="IPR001258">
    <property type="entry name" value="NHL_repeat"/>
</dbReference>
<keyword evidence="6" id="KW-1185">Reference proteome</keyword>
<evidence type="ECO:0000256" key="2">
    <source>
        <dbReference type="PROSITE-ProRule" id="PRU00024"/>
    </source>
</evidence>
<evidence type="ECO:0000313" key="6">
    <source>
        <dbReference type="Proteomes" id="UP000507470"/>
    </source>
</evidence>
<dbReference type="EMBL" id="CACVKT020006795">
    <property type="protein sequence ID" value="CAC5403572.1"/>
    <property type="molecule type" value="Genomic_DNA"/>
</dbReference>
<gene>
    <name evidence="5" type="ORF">MCOR_37450</name>
</gene>
<reference evidence="5 6" key="1">
    <citation type="submission" date="2020-06" db="EMBL/GenBank/DDBJ databases">
        <authorList>
            <person name="Li R."/>
            <person name="Bekaert M."/>
        </authorList>
    </citation>
    <scope>NUCLEOTIDE SEQUENCE [LARGE SCALE GENOMIC DNA]</scope>
    <source>
        <strain evidence="6">wild</strain>
    </source>
</reference>
<dbReference type="AlphaFoldDB" id="A0A6J8D8C6"/>
<dbReference type="GO" id="GO:0060340">
    <property type="term" value="P:positive regulation of type I interferon-mediated signaling pathway"/>
    <property type="evidence" value="ECO:0007669"/>
    <property type="project" value="TreeGrafter"/>
</dbReference>
<evidence type="ECO:0000259" key="4">
    <source>
        <dbReference type="PROSITE" id="PS50119"/>
    </source>
</evidence>
<dbReference type="GO" id="GO:0005654">
    <property type="term" value="C:nucleoplasm"/>
    <property type="evidence" value="ECO:0007669"/>
    <property type="project" value="TreeGrafter"/>
</dbReference>
<evidence type="ECO:0000313" key="5">
    <source>
        <dbReference type="EMBL" id="CAC5403572.1"/>
    </source>
</evidence>
<dbReference type="Proteomes" id="UP000507470">
    <property type="component" value="Unassembled WGS sequence"/>
</dbReference>
<keyword evidence="2" id="KW-0863">Zinc-finger</keyword>
<dbReference type="InterPro" id="IPR000315">
    <property type="entry name" value="Znf_B-box"/>
</dbReference>
<keyword evidence="1" id="KW-0677">Repeat</keyword>
<evidence type="ECO:0000256" key="3">
    <source>
        <dbReference type="PROSITE-ProRule" id="PRU00504"/>
    </source>
</evidence>
<dbReference type="GO" id="GO:0008270">
    <property type="term" value="F:zinc ion binding"/>
    <property type="evidence" value="ECO:0007669"/>
    <property type="project" value="UniProtKB-KW"/>
</dbReference>
<dbReference type="InterPro" id="IPR011042">
    <property type="entry name" value="6-blade_b-propeller_TolB-like"/>
</dbReference>
<dbReference type="PROSITE" id="PS50119">
    <property type="entry name" value="ZF_BBOX"/>
    <property type="match status" value="1"/>
</dbReference>
<keyword evidence="2" id="KW-0479">Metal-binding</keyword>
<dbReference type="PANTHER" id="PTHR25462">
    <property type="entry name" value="BONUS, ISOFORM C-RELATED"/>
    <property type="match status" value="1"/>
</dbReference>
<dbReference type="Gene3D" id="2.120.10.30">
    <property type="entry name" value="TolB, C-terminal domain"/>
    <property type="match status" value="1"/>
</dbReference>
<feature type="repeat" description="NHL" evidence="3">
    <location>
        <begin position="479"/>
        <end position="510"/>
    </location>
</feature>
<proteinExistence type="predicted"/>
<name>A0A6J8D8C6_MYTCO</name>
<evidence type="ECO:0000256" key="1">
    <source>
        <dbReference type="ARBA" id="ARBA00022737"/>
    </source>
</evidence>
<protein>
    <recommendedName>
        <fullName evidence="4">B box-type domain-containing protein</fullName>
    </recommendedName>
</protein>
<sequence length="573" mass="65037">MASNQSVPCGPCQRRKLNTNAEIWCYNCDEGLCSKCSGQHKKQTGDHKTIDIKSYKPSIRSIKTECDKHNQQLKLYCPFHLTPCCDECISSHHSKCTGIKSLANAVEQFKIEQSKESVEKDINSVLLLLNTMANEKSRNIIKGEQQCKSIKESIKNIRQEINKHLDHIEAKLYKNADTVWSEEKSKLTGMINEIEDKKKNLKKIQDDLHTVTVNSSKLQSFLGIHHIEQKVQQCQYAVDMENEKMVSEVEIKIQQNDDIKKILRELQSLKSFGEVKIVKSQIAMSSETCVRREPQVALQEQSDLKNITMNIETKKEINILKDISDMICLIDGRVIVVEQHGDVYLFTSDGKLQKQLLIPGGAFSVTQIYQDTIAISYPGEETIKIFNMEIGTVTKFITLDKSCWGLSFSNNSLAAGLSTNEIRIIDLEGNTLKSIQIQSKKYLYNLVYSNDIVIYSDFSGNAVYCVDESGKQIWQCKQDLSGPLGLCTDTYGNIIVADYHSDRILVISNDGKDSKVLLRKENGLKNIALICYKRNESYGFMCDRSGCNLAKFNLSYEYQMKVMVNETTMSSKF</sequence>
<dbReference type="PANTHER" id="PTHR25462:SF299">
    <property type="entry name" value="E3 UBIQUITIN-PROTEIN LIGASE TRIM56"/>
    <property type="match status" value="1"/>
</dbReference>
<dbReference type="SUPFAM" id="SSF101898">
    <property type="entry name" value="NHL repeat"/>
    <property type="match status" value="1"/>
</dbReference>
<dbReference type="GO" id="GO:0061630">
    <property type="term" value="F:ubiquitin protein ligase activity"/>
    <property type="evidence" value="ECO:0007669"/>
    <property type="project" value="TreeGrafter"/>
</dbReference>
<dbReference type="PROSITE" id="PS51125">
    <property type="entry name" value="NHL"/>
    <property type="match status" value="1"/>
</dbReference>
<dbReference type="GO" id="GO:0045087">
    <property type="term" value="P:innate immune response"/>
    <property type="evidence" value="ECO:0007669"/>
    <property type="project" value="TreeGrafter"/>
</dbReference>
<organism evidence="5 6">
    <name type="scientific">Mytilus coruscus</name>
    <name type="common">Sea mussel</name>
    <dbReference type="NCBI Taxonomy" id="42192"/>
    <lineage>
        <taxon>Eukaryota</taxon>
        <taxon>Metazoa</taxon>
        <taxon>Spiralia</taxon>
        <taxon>Lophotrochozoa</taxon>
        <taxon>Mollusca</taxon>
        <taxon>Bivalvia</taxon>
        <taxon>Autobranchia</taxon>
        <taxon>Pteriomorphia</taxon>
        <taxon>Mytilida</taxon>
        <taxon>Mytiloidea</taxon>
        <taxon>Mytilidae</taxon>
        <taxon>Mytilinae</taxon>
        <taxon>Mytilus</taxon>
    </lineage>
</organism>
<feature type="domain" description="B box-type" evidence="4">
    <location>
        <begin position="4"/>
        <end position="52"/>
    </location>
</feature>
<dbReference type="InterPro" id="IPR047153">
    <property type="entry name" value="TRIM45/56/19-like"/>
</dbReference>
<keyword evidence="2" id="KW-0862">Zinc</keyword>